<evidence type="ECO:0000313" key="2">
    <source>
        <dbReference type="EMBL" id="KZC14243.1"/>
    </source>
</evidence>
<evidence type="ECO:0000256" key="1">
    <source>
        <dbReference type="SAM" id="Phobius"/>
    </source>
</evidence>
<gene>
    <name evidence="2" type="ORF">WN55_06712</name>
</gene>
<organism evidence="2 3">
    <name type="scientific">Dufourea novaeangliae</name>
    <name type="common">Sweat bee</name>
    <dbReference type="NCBI Taxonomy" id="178035"/>
    <lineage>
        <taxon>Eukaryota</taxon>
        <taxon>Metazoa</taxon>
        <taxon>Ecdysozoa</taxon>
        <taxon>Arthropoda</taxon>
        <taxon>Hexapoda</taxon>
        <taxon>Insecta</taxon>
        <taxon>Pterygota</taxon>
        <taxon>Neoptera</taxon>
        <taxon>Endopterygota</taxon>
        <taxon>Hymenoptera</taxon>
        <taxon>Apocrita</taxon>
        <taxon>Aculeata</taxon>
        <taxon>Apoidea</taxon>
        <taxon>Anthophila</taxon>
        <taxon>Halictidae</taxon>
        <taxon>Rophitinae</taxon>
        <taxon>Dufourea</taxon>
    </lineage>
</organism>
<keyword evidence="3" id="KW-1185">Reference proteome</keyword>
<feature type="transmembrane region" description="Helical" evidence="1">
    <location>
        <begin position="37"/>
        <end position="58"/>
    </location>
</feature>
<proteinExistence type="predicted"/>
<keyword evidence="1" id="KW-0812">Transmembrane</keyword>
<sequence>MPWVADGPTIGLQRKVKLETHCMNTYHIHKLYTLSNLVVSIIQCIPGFLFLCGLRALFYQLTTDR</sequence>
<dbReference type="Proteomes" id="UP000076502">
    <property type="component" value="Unassembled WGS sequence"/>
</dbReference>
<protein>
    <submittedName>
        <fullName evidence="2">Uncharacterized protein</fullName>
    </submittedName>
</protein>
<reference evidence="2 3" key="1">
    <citation type="submission" date="2015-07" db="EMBL/GenBank/DDBJ databases">
        <title>The genome of Dufourea novaeangliae.</title>
        <authorList>
            <person name="Pan H."/>
            <person name="Kapheim K."/>
        </authorList>
    </citation>
    <scope>NUCLEOTIDE SEQUENCE [LARGE SCALE GENOMIC DNA]</scope>
    <source>
        <strain evidence="2">0120121106</strain>
        <tissue evidence="2">Whole body</tissue>
    </source>
</reference>
<dbReference type="AlphaFoldDB" id="A0A154PQV2"/>
<dbReference type="EMBL" id="KQ435050">
    <property type="protein sequence ID" value="KZC14243.1"/>
    <property type="molecule type" value="Genomic_DNA"/>
</dbReference>
<name>A0A154PQV2_DUFNO</name>
<keyword evidence="1" id="KW-0472">Membrane</keyword>
<accession>A0A154PQV2</accession>
<keyword evidence="1" id="KW-1133">Transmembrane helix</keyword>
<evidence type="ECO:0000313" key="3">
    <source>
        <dbReference type="Proteomes" id="UP000076502"/>
    </source>
</evidence>